<evidence type="ECO:0000313" key="2">
    <source>
        <dbReference type="Proteomes" id="UP001462640"/>
    </source>
</evidence>
<name>A0ABV0G8H3_9BURK</name>
<protein>
    <submittedName>
        <fullName evidence="1">Uncharacterized protein</fullName>
    </submittedName>
</protein>
<organism evidence="1 2">
    <name type="scientific">Roseateles flavus</name>
    <dbReference type="NCBI Taxonomy" id="3149041"/>
    <lineage>
        <taxon>Bacteria</taxon>
        <taxon>Pseudomonadati</taxon>
        <taxon>Pseudomonadota</taxon>
        <taxon>Betaproteobacteria</taxon>
        <taxon>Burkholderiales</taxon>
        <taxon>Sphaerotilaceae</taxon>
        <taxon>Roseateles</taxon>
    </lineage>
</organism>
<accession>A0ABV0G8H3</accession>
<comment type="caution">
    <text evidence="1">The sequence shown here is derived from an EMBL/GenBank/DDBJ whole genome shotgun (WGS) entry which is preliminary data.</text>
</comment>
<reference evidence="1 2" key="1">
    <citation type="submission" date="2024-05" db="EMBL/GenBank/DDBJ databases">
        <title>Roseateles sp. 2.12 16S ribosomal RNA gene Genome sequencing and assembly.</title>
        <authorList>
            <person name="Woo H."/>
        </authorList>
    </citation>
    <scope>NUCLEOTIDE SEQUENCE [LARGE SCALE GENOMIC DNA]</scope>
    <source>
        <strain evidence="1 2">2.12</strain>
    </source>
</reference>
<evidence type="ECO:0000313" key="1">
    <source>
        <dbReference type="EMBL" id="MEO3711347.1"/>
    </source>
</evidence>
<dbReference type="RefSeq" id="WP_347604943.1">
    <property type="nucleotide sequence ID" value="NZ_JBDPZC010000001.1"/>
</dbReference>
<proteinExistence type="predicted"/>
<sequence>MTIAANVVALIAVQRRVLDELAKFVETPGYLRLLAAAVAMGVDEDPDPWLSQWLIKPIYGLNCQQTW</sequence>
<gene>
    <name evidence="1" type="ORF">ABDJ40_01055</name>
</gene>
<dbReference type="Proteomes" id="UP001462640">
    <property type="component" value="Unassembled WGS sequence"/>
</dbReference>
<dbReference type="EMBL" id="JBDPZC010000001">
    <property type="protein sequence ID" value="MEO3711347.1"/>
    <property type="molecule type" value="Genomic_DNA"/>
</dbReference>
<keyword evidence="2" id="KW-1185">Reference proteome</keyword>